<gene>
    <name evidence="3" type="ORF">ACFPZN_35850</name>
</gene>
<proteinExistence type="predicted"/>
<dbReference type="Pfam" id="PF01547">
    <property type="entry name" value="SBP_bac_1"/>
    <property type="match status" value="1"/>
</dbReference>
<dbReference type="SUPFAM" id="SSF53850">
    <property type="entry name" value="Periplasmic binding protein-like II"/>
    <property type="match status" value="1"/>
</dbReference>
<dbReference type="Proteomes" id="UP001596074">
    <property type="component" value="Unassembled WGS sequence"/>
</dbReference>
<name>A0ABW1A8Z7_9ACTN</name>
<feature type="signal peptide" evidence="2">
    <location>
        <begin position="1"/>
        <end position="21"/>
    </location>
</feature>
<dbReference type="PROSITE" id="PS51257">
    <property type="entry name" value="PROKAR_LIPOPROTEIN"/>
    <property type="match status" value="1"/>
</dbReference>
<evidence type="ECO:0000313" key="3">
    <source>
        <dbReference type="EMBL" id="MFC5751023.1"/>
    </source>
</evidence>
<dbReference type="Gene3D" id="3.40.190.10">
    <property type="entry name" value="Periplasmic binding protein-like II"/>
    <property type="match status" value="2"/>
</dbReference>
<keyword evidence="1 2" id="KW-0732">Signal</keyword>
<evidence type="ECO:0000313" key="4">
    <source>
        <dbReference type="Proteomes" id="UP001596074"/>
    </source>
</evidence>
<evidence type="ECO:0000256" key="1">
    <source>
        <dbReference type="ARBA" id="ARBA00022729"/>
    </source>
</evidence>
<dbReference type="EMBL" id="JBHSON010000062">
    <property type="protein sequence ID" value="MFC5751023.1"/>
    <property type="molecule type" value="Genomic_DNA"/>
</dbReference>
<comment type="caution">
    <text evidence="3">The sequence shown here is derived from an EMBL/GenBank/DDBJ whole genome shotgun (WGS) entry which is preliminary data.</text>
</comment>
<dbReference type="PANTHER" id="PTHR30006">
    <property type="entry name" value="THIAMINE-BINDING PERIPLASMIC PROTEIN-RELATED"/>
    <property type="match status" value="1"/>
</dbReference>
<dbReference type="InterPro" id="IPR006059">
    <property type="entry name" value="SBP"/>
</dbReference>
<reference evidence="4" key="1">
    <citation type="journal article" date="2019" name="Int. J. Syst. Evol. Microbiol.">
        <title>The Global Catalogue of Microorganisms (GCM) 10K type strain sequencing project: providing services to taxonomists for standard genome sequencing and annotation.</title>
        <authorList>
            <consortium name="The Broad Institute Genomics Platform"/>
            <consortium name="The Broad Institute Genome Sequencing Center for Infectious Disease"/>
            <person name="Wu L."/>
            <person name="Ma J."/>
        </authorList>
    </citation>
    <scope>NUCLEOTIDE SEQUENCE [LARGE SCALE GENOMIC DNA]</scope>
    <source>
        <strain evidence="4">KCTC 42087</strain>
    </source>
</reference>
<keyword evidence="4" id="KW-1185">Reference proteome</keyword>
<evidence type="ECO:0000256" key="2">
    <source>
        <dbReference type="SAM" id="SignalP"/>
    </source>
</evidence>
<accession>A0ABW1A8Z7</accession>
<protein>
    <submittedName>
        <fullName evidence="3">ABC transporter substrate-binding protein</fullName>
    </submittedName>
</protein>
<organism evidence="3 4">
    <name type="scientific">Actinomadura rugatobispora</name>
    <dbReference type="NCBI Taxonomy" id="1994"/>
    <lineage>
        <taxon>Bacteria</taxon>
        <taxon>Bacillati</taxon>
        <taxon>Actinomycetota</taxon>
        <taxon>Actinomycetes</taxon>
        <taxon>Streptosporangiales</taxon>
        <taxon>Thermomonosporaceae</taxon>
        <taxon>Actinomadura</taxon>
    </lineage>
</organism>
<dbReference type="RefSeq" id="WP_378286890.1">
    <property type="nucleotide sequence ID" value="NZ_JBHSON010000062.1"/>
</dbReference>
<sequence length="352" mass="37451">MKIRTRWMRTAGVLLAASLLAAGCGGGDGGSGPAPTGDAQWQAVVKAANKEGHVTWYTMAPQSAQEALKKAFEKKYPDISVKVRSMGIAELNSALEAEKKTGAEGADVATSVAYSWVYEKEKAGWFADLTGGSLKAPEWTSSGYLVNNKIVVAPLGLIVLGWNATLLPGGVKTYTDLLNPKLGNGAIGVVQPEPAIHADNWAFIEKNFDQNWLQKLAAQKPTVFPSAFALQEALAAGEVAVGSFVSATDMVGLQDKGAPVKFAVTNPAWAAQNLFFALKSAKHPNAAQVFMDFFASPEGQLAAARNGYSPLKDVAPKTLGGKSRVVLTDVKQVLDPKWGPEYLARWKQTFGK</sequence>
<feature type="chain" id="PRO_5045574693" evidence="2">
    <location>
        <begin position="22"/>
        <end position="352"/>
    </location>
</feature>